<feature type="non-terminal residue" evidence="1">
    <location>
        <position position="1"/>
    </location>
</feature>
<name>A0A7Y0SIH6_VIBPH</name>
<gene>
    <name evidence="1" type="ORF">HKB16_14785</name>
</gene>
<comment type="caution">
    <text evidence="1">The sequence shown here is derived from an EMBL/GenBank/DDBJ whole genome shotgun (WGS) entry which is preliminary data.</text>
</comment>
<protein>
    <submittedName>
        <fullName evidence="1">Uncharacterized protein</fullName>
    </submittedName>
</protein>
<dbReference type="EMBL" id="JABCLB010001446">
    <property type="protein sequence ID" value="NMU84150.1"/>
    <property type="molecule type" value="Genomic_DNA"/>
</dbReference>
<evidence type="ECO:0000313" key="2">
    <source>
        <dbReference type="Proteomes" id="UP000518904"/>
    </source>
</evidence>
<dbReference type="AlphaFoldDB" id="A0A7Y0SIH6"/>
<proteinExistence type="predicted"/>
<dbReference type="Proteomes" id="UP000518904">
    <property type="component" value="Unassembled WGS sequence"/>
</dbReference>
<feature type="non-terminal residue" evidence="1">
    <location>
        <position position="81"/>
    </location>
</feature>
<reference evidence="1 2" key="1">
    <citation type="submission" date="2020-04" db="EMBL/GenBank/DDBJ databases">
        <title>Whole-genome sequencing of Vibrio spp. from China reveals different genetic environments of blaCTX-M-14 among diverse lineages.</title>
        <authorList>
            <person name="Zheng Z."/>
            <person name="Ye L."/>
            <person name="Chen S."/>
        </authorList>
    </citation>
    <scope>NUCLEOTIDE SEQUENCE [LARGE SCALE GENOMIC DNA]</scope>
    <source>
        <strain evidence="1 2">Vb0551</strain>
    </source>
</reference>
<organism evidence="1 2">
    <name type="scientific">Vibrio parahaemolyticus</name>
    <dbReference type="NCBI Taxonomy" id="670"/>
    <lineage>
        <taxon>Bacteria</taxon>
        <taxon>Pseudomonadati</taxon>
        <taxon>Pseudomonadota</taxon>
        <taxon>Gammaproteobacteria</taxon>
        <taxon>Vibrionales</taxon>
        <taxon>Vibrionaceae</taxon>
        <taxon>Vibrio</taxon>
    </lineage>
</organism>
<accession>A0A7Y0SIH6</accession>
<sequence>IYHFLNDVPEKLKQKYVIVSDKYRLAGAGISIVYELPPAKAKQKLAESLDKVRVDYQADIEAKQQRWIEEQIQSLLDKEKA</sequence>
<evidence type="ECO:0000313" key="1">
    <source>
        <dbReference type="EMBL" id="NMU84150.1"/>
    </source>
</evidence>